<name>A0A0E9V7I7_ANGAN</name>
<evidence type="ECO:0000313" key="1">
    <source>
        <dbReference type="EMBL" id="JAH73410.1"/>
    </source>
</evidence>
<proteinExistence type="predicted"/>
<sequence>MIKSTLCTFCAHYKVG</sequence>
<organism evidence="1">
    <name type="scientific">Anguilla anguilla</name>
    <name type="common">European freshwater eel</name>
    <name type="synonym">Muraena anguilla</name>
    <dbReference type="NCBI Taxonomy" id="7936"/>
    <lineage>
        <taxon>Eukaryota</taxon>
        <taxon>Metazoa</taxon>
        <taxon>Chordata</taxon>
        <taxon>Craniata</taxon>
        <taxon>Vertebrata</taxon>
        <taxon>Euteleostomi</taxon>
        <taxon>Actinopterygii</taxon>
        <taxon>Neopterygii</taxon>
        <taxon>Teleostei</taxon>
        <taxon>Anguilliformes</taxon>
        <taxon>Anguillidae</taxon>
        <taxon>Anguilla</taxon>
    </lineage>
</organism>
<reference evidence="1" key="2">
    <citation type="journal article" date="2015" name="Fish Shellfish Immunol.">
        <title>Early steps in the European eel (Anguilla anguilla)-Vibrio vulnificus interaction in the gills: Role of the RtxA13 toxin.</title>
        <authorList>
            <person name="Callol A."/>
            <person name="Pajuelo D."/>
            <person name="Ebbesson L."/>
            <person name="Teles M."/>
            <person name="MacKenzie S."/>
            <person name="Amaro C."/>
        </authorList>
    </citation>
    <scope>NUCLEOTIDE SEQUENCE</scope>
</reference>
<dbReference type="EMBL" id="GBXM01035167">
    <property type="protein sequence ID" value="JAH73410.1"/>
    <property type="molecule type" value="Transcribed_RNA"/>
</dbReference>
<protein>
    <submittedName>
        <fullName evidence="1">Uncharacterized protein</fullName>
    </submittedName>
</protein>
<reference evidence="1" key="1">
    <citation type="submission" date="2014-11" db="EMBL/GenBank/DDBJ databases">
        <authorList>
            <person name="Amaro Gonzalez C."/>
        </authorList>
    </citation>
    <scope>NUCLEOTIDE SEQUENCE</scope>
</reference>
<dbReference type="AlphaFoldDB" id="A0A0E9V7I7"/>
<accession>A0A0E9V7I7</accession>